<accession>A0A383F3A5</accession>
<sequence length="26" mass="3121">MPMRHTFMTNENGQGIYKKNKIRVLL</sequence>
<organism evidence="1">
    <name type="scientific">marine metagenome</name>
    <dbReference type="NCBI Taxonomy" id="408172"/>
    <lineage>
        <taxon>unclassified sequences</taxon>
        <taxon>metagenomes</taxon>
        <taxon>ecological metagenomes</taxon>
    </lineage>
</organism>
<protein>
    <submittedName>
        <fullName evidence="1">Uncharacterized protein</fullName>
    </submittedName>
</protein>
<proteinExistence type="predicted"/>
<evidence type="ECO:0000313" key="1">
    <source>
        <dbReference type="EMBL" id="SVE62905.1"/>
    </source>
</evidence>
<reference evidence="1" key="1">
    <citation type="submission" date="2018-05" db="EMBL/GenBank/DDBJ databases">
        <authorList>
            <person name="Lanie J.A."/>
            <person name="Ng W.-L."/>
            <person name="Kazmierczak K.M."/>
            <person name="Andrzejewski T.M."/>
            <person name="Davidsen T.M."/>
            <person name="Wayne K.J."/>
            <person name="Tettelin H."/>
            <person name="Glass J.I."/>
            <person name="Rusch D."/>
            <person name="Podicherti R."/>
            <person name="Tsui H.-C.T."/>
            <person name="Winkler M.E."/>
        </authorList>
    </citation>
    <scope>NUCLEOTIDE SEQUENCE</scope>
</reference>
<dbReference type="EMBL" id="UINC01230676">
    <property type="protein sequence ID" value="SVE62905.1"/>
    <property type="molecule type" value="Genomic_DNA"/>
</dbReference>
<dbReference type="AlphaFoldDB" id="A0A383F3A5"/>
<name>A0A383F3A5_9ZZZZ</name>
<gene>
    <name evidence="1" type="ORF">METZ01_LOCUS515759</name>
</gene>